<dbReference type="Proteomes" id="UP000321201">
    <property type="component" value="Unassembled WGS sequence"/>
</dbReference>
<evidence type="ECO:0000256" key="1">
    <source>
        <dbReference type="SAM" id="MobiDB-lite"/>
    </source>
</evidence>
<protein>
    <submittedName>
        <fullName evidence="3">Helix-turn-helix domain-containing protein</fullName>
    </submittedName>
</protein>
<evidence type="ECO:0000259" key="2">
    <source>
        <dbReference type="Pfam" id="PF13464"/>
    </source>
</evidence>
<dbReference type="AlphaFoldDB" id="A0A5C7EVJ3"/>
<proteinExistence type="predicted"/>
<feature type="compositionally biased region" description="Low complexity" evidence="1">
    <location>
        <begin position="171"/>
        <end position="207"/>
    </location>
</feature>
<accession>A0A5C7EVJ3</accession>
<dbReference type="Pfam" id="PF13464">
    <property type="entry name" value="RodZ_C"/>
    <property type="match status" value="1"/>
</dbReference>
<dbReference type="InterPro" id="IPR025194">
    <property type="entry name" value="RodZ-like_C"/>
</dbReference>
<feature type="domain" description="Cytoskeleton protein RodZ-like C-terminal" evidence="2">
    <location>
        <begin position="212"/>
        <end position="283"/>
    </location>
</feature>
<dbReference type="InParanoid" id="A0A5C7EVJ3"/>
<dbReference type="Pfam" id="PF13413">
    <property type="entry name" value="HTH_25"/>
    <property type="match status" value="1"/>
</dbReference>
<feature type="region of interest" description="Disordered" evidence="1">
    <location>
        <begin position="159"/>
        <end position="207"/>
    </location>
</feature>
<gene>
    <name evidence="3" type="ORF">FR698_12105</name>
</gene>
<dbReference type="EMBL" id="VPFL01000017">
    <property type="protein sequence ID" value="TXF11066.1"/>
    <property type="molecule type" value="Genomic_DNA"/>
</dbReference>
<dbReference type="PANTHER" id="PTHR34475:SF1">
    <property type="entry name" value="CYTOSKELETON PROTEIN RODZ"/>
    <property type="match status" value="1"/>
</dbReference>
<sequence>MDRHEDKEALETQGPGRRLADERRRQGLSVVEIGRLIKLAPRQVEALEADDYERLPGNTFVRGFVRNYAKALRLDPEPLLAELEQRLPPERPSAILPHTENIPFSPGHGEGWRRYLLLALLVLLVVPWALYEVYRQQPAAPAAPSPGVALPIVPPSATKPGGTAVAVPERASGAAPASDQAAAPGAGAPVPAPSAAHQAASPAGAPGQASVRLAFKKDSWVEIKDREGKIVFAQLNKGGTEQVVQGVPPLSLVVGNATQVTLEYNGKPVDLAPYTRGEVARLTLE</sequence>
<dbReference type="Gene3D" id="1.10.260.40">
    <property type="entry name" value="lambda repressor-like DNA-binding domains"/>
    <property type="match status" value="1"/>
</dbReference>
<dbReference type="FunCoup" id="A0A5C7EVJ3">
    <property type="interactions" value="43"/>
</dbReference>
<dbReference type="RefSeq" id="WP_147800457.1">
    <property type="nucleotide sequence ID" value="NZ_VPFL01000017.1"/>
</dbReference>
<dbReference type="InterPro" id="IPR050400">
    <property type="entry name" value="Bact_Cytoskel_RodZ"/>
</dbReference>
<feature type="compositionally biased region" description="Basic and acidic residues" evidence="1">
    <location>
        <begin position="1"/>
        <end position="10"/>
    </location>
</feature>
<name>A0A5C7EVJ3_9PROT</name>
<evidence type="ECO:0000313" key="3">
    <source>
        <dbReference type="EMBL" id="TXF11066.1"/>
    </source>
</evidence>
<dbReference type="InterPro" id="IPR010982">
    <property type="entry name" value="Lambda_DNA-bd_dom_sf"/>
</dbReference>
<comment type="caution">
    <text evidence="3">The sequence shown here is derived from an EMBL/GenBank/DDBJ whole genome shotgun (WGS) entry which is preliminary data.</text>
</comment>
<reference evidence="3 4" key="1">
    <citation type="submission" date="2019-08" db="EMBL/GenBank/DDBJ databases">
        <title>Pelomicrobium methylotrophicum gen. nov., sp. nov. a moderately thermophilic, facultatively anaerobic, lithoautotrophic and methylotrophic bacterium isolated from a terrestrial mud volcano.</title>
        <authorList>
            <person name="Slobodkina G.B."/>
            <person name="Merkel A.Y."/>
            <person name="Slobodkin A.I."/>
        </authorList>
    </citation>
    <scope>NUCLEOTIDE SEQUENCE [LARGE SCALE GENOMIC DNA]</scope>
    <source>
        <strain evidence="3 4">SM250</strain>
    </source>
</reference>
<organism evidence="3 4">
    <name type="scientific">Pelomicrobium methylotrophicum</name>
    <dbReference type="NCBI Taxonomy" id="2602750"/>
    <lineage>
        <taxon>Bacteria</taxon>
        <taxon>Pseudomonadati</taxon>
        <taxon>Pseudomonadota</taxon>
        <taxon>Hydrogenophilia</taxon>
        <taxon>Hydrogenophilia incertae sedis</taxon>
        <taxon>Pelomicrobium</taxon>
    </lineage>
</organism>
<dbReference type="OrthoDB" id="5298146at2"/>
<dbReference type="PANTHER" id="PTHR34475">
    <property type="match status" value="1"/>
</dbReference>
<dbReference type="GO" id="GO:0003677">
    <property type="term" value="F:DNA binding"/>
    <property type="evidence" value="ECO:0007669"/>
    <property type="project" value="InterPro"/>
</dbReference>
<evidence type="ECO:0000313" key="4">
    <source>
        <dbReference type="Proteomes" id="UP000321201"/>
    </source>
</evidence>
<keyword evidence="4" id="KW-1185">Reference proteome</keyword>
<feature type="region of interest" description="Disordered" evidence="1">
    <location>
        <begin position="1"/>
        <end position="23"/>
    </location>
</feature>